<proteinExistence type="predicted"/>
<evidence type="ECO:0000313" key="2">
    <source>
        <dbReference type="Proteomes" id="UP000002059"/>
    </source>
</evidence>
<dbReference type="KEGG" id="pbl:PAAG_11285"/>
<dbReference type="Proteomes" id="UP000002059">
    <property type="component" value="Partially assembled WGS sequence"/>
</dbReference>
<organism evidence="1 2">
    <name type="scientific">Paracoccidioides lutzii (strain ATCC MYA-826 / Pb01)</name>
    <name type="common">Paracoccidioides brasiliensis</name>
    <dbReference type="NCBI Taxonomy" id="502779"/>
    <lineage>
        <taxon>Eukaryota</taxon>
        <taxon>Fungi</taxon>
        <taxon>Dikarya</taxon>
        <taxon>Ascomycota</taxon>
        <taxon>Pezizomycotina</taxon>
        <taxon>Eurotiomycetes</taxon>
        <taxon>Eurotiomycetidae</taxon>
        <taxon>Onygenales</taxon>
        <taxon>Ajellomycetaceae</taxon>
        <taxon>Paracoccidioides</taxon>
    </lineage>
</organism>
<dbReference type="GeneID" id="26970341"/>
<dbReference type="RefSeq" id="XP_015703381.1">
    <property type="nucleotide sequence ID" value="XM_015846959.1"/>
</dbReference>
<keyword evidence="2" id="KW-1185">Reference proteome</keyword>
<dbReference type="HOGENOM" id="CLU_2134275_0_0_1"/>
<protein>
    <submittedName>
        <fullName evidence="1">Uncharacterized protein</fullName>
    </submittedName>
</protein>
<gene>
    <name evidence="1" type="ORF">PAAG_11285</name>
</gene>
<name>A0A0A2V6Z9_PARBA</name>
<dbReference type="OrthoDB" id="10507296at2759"/>
<dbReference type="VEuPathDB" id="FungiDB:PAAG_11285"/>
<reference evidence="1 2" key="1">
    <citation type="journal article" date="2011" name="PLoS Genet.">
        <title>Comparative genomic analysis of human fungal pathogens causing paracoccidioidomycosis.</title>
        <authorList>
            <person name="Desjardins C.A."/>
            <person name="Champion M.D."/>
            <person name="Holder J.W."/>
            <person name="Muszewska A."/>
            <person name="Goldberg J."/>
            <person name="Bailao A.M."/>
            <person name="Brigido M.M."/>
            <person name="Ferreira M.E."/>
            <person name="Garcia A.M."/>
            <person name="Grynberg M."/>
            <person name="Gujja S."/>
            <person name="Heiman D.I."/>
            <person name="Henn M.R."/>
            <person name="Kodira C.D."/>
            <person name="Leon-Narvaez H."/>
            <person name="Longo L.V."/>
            <person name="Ma L.J."/>
            <person name="Malavazi I."/>
            <person name="Matsuo A.L."/>
            <person name="Morais F.V."/>
            <person name="Pereira M."/>
            <person name="Rodriguez-Brito S."/>
            <person name="Sakthikumar S."/>
            <person name="Salem-Izacc S.M."/>
            <person name="Sykes S.M."/>
            <person name="Teixeira M.M."/>
            <person name="Vallejo M.C."/>
            <person name="Walter M.E."/>
            <person name="Yandava C."/>
            <person name="Young S."/>
            <person name="Zeng Q."/>
            <person name="Zucker J."/>
            <person name="Felipe M.S."/>
            <person name="Goldman G.H."/>
            <person name="Haas B.J."/>
            <person name="McEwen J.G."/>
            <person name="Nino-Vega G."/>
            <person name="Puccia R."/>
            <person name="San-Blas G."/>
            <person name="Soares C.M."/>
            <person name="Birren B.W."/>
            <person name="Cuomo C.A."/>
        </authorList>
    </citation>
    <scope>NUCLEOTIDE SEQUENCE [LARGE SCALE GENOMIC DNA]</scope>
    <source>
        <strain evidence="2">ATCC MYA-826 / Pb01</strain>
    </source>
</reference>
<accession>A0A0A2V6Z9</accession>
<dbReference type="AlphaFoldDB" id="A0A0A2V6Z9"/>
<sequence length="113" mass="13024">MEGPWQREFQTLHRTNTEIIKSTLTELNTDTRQRAVPLQGGISLVQSILKEKNTVPGFAPDRFDEGIDHRMEQIDPEDDGEQRRRKGGIFVNLPPEILDEIFIHLPNLLMYGI</sequence>
<evidence type="ECO:0000313" key="1">
    <source>
        <dbReference type="EMBL" id="KGQ01895.1"/>
    </source>
</evidence>
<dbReference type="EMBL" id="KN293994">
    <property type="protein sequence ID" value="KGQ01895.1"/>
    <property type="molecule type" value="Genomic_DNA"/>
</dbReference>